<sequence length="484" mass="52498">MSSRKESPIPWADMALPINGALFGATEEPEVVSMERSIGFKNLGHTCDNSAVLQMPIPRRFEDDGLDTAAPLDQSALPAPTTPERTERSSAVRTYVRDDEEEGESLEGPEVLGAFDPMDVDVLAWSEAESEEDLTVEMEDVCEFPDRDEVTSRCMVRPADSTSHQSTCPSGAAPSSPPLYAPPWQRLDDYLEEQLYSPQHTASFPSPSPSTISPTPSHQSTPSQFTASSNASYGSSSSQRRRRLGTSGPDLLVRSDSVASGYRRSSMPVARNLKRRADSYIEGEEEDSPAQKRYREQPESTEVSGAWVTTAVVEDEAESAPAVEDETEVEDQVEADDEDEVEVEVEDEVDVVVEAEIEDEVDVVVEAEVAAEDEAMDVEVLEAEDEAMDVEVVEVDAMDVDGAEFVNAPYRPSELLDGSGSYGIIEDRFAGAMEMIQPCMAALSPLGLMMASVMEVAAEALLMTGAEAVELTMTTASMTAMVMA</sequence>
<dbReference type="EMBL" id="BNCQ01000028">
    <property type="protein sequence ID" value="GIM08817.1"/>
    <property type="molecule type" value="Genomic_DNA"/>
</dbReference>
<evidence type="ECO:0000313" key="3">
    <source>
        <dbReference type="Proteomes" id="UP000722791"/>
    </source>
</evidence>
<protein>
    <submittedName>
        <fullName evidence="2">Uncharacterized protein</fullName>
    </submittedName>
</protein>
<dbReference type="Proteomes" id="UP000722791">
    <property type="component" value="Unassembled WGS sequence"/>
</dbReference>
<evidence type="ECO:0000313" key="2">
    <source>
        <dbReference type="EMBL" id="GIM08817.1"/>
    </source>
</evidence>
<comment type="caution">
    <text evidence="2">The sequence shown here is derived from an EMBL/GenBank/DDBJ whole genome shotgun (WGS) entry which is preliminary data.</text>
</comment>
<name>A0A8J4GJY8_9CHLO</name>
<feature type="compositionally biased region" description="Basic and acidic residues" evidence="1">
    <location>
        <begin position="289"/>
        <end position="298"/>
    </location>
</feature>
<feature type="compositionally biased region" description="Low complexity" evidence="1">
    <location>
        <begin position="200"/>
        <end position="238"/>
    </location>
</feature>
<feature type="region of interest" description="Disordered" evidence="1">
    <location>
        <begin position="62"/>
        <end position="112"/>
    </location>
</feature>
<evidence type="ECO:0000256" key="1">
    <source>
        <dbReference type="SAM" id="MobiDB-lite"/>
    </source>
</evidence>
<proteinExistence type="predicted"/>
<dbReference type="AlphaFoldDB" id="A0A8J4GJY8"/>
<organism evidence="2 3">
    <name type="scientific">Volvox reticuliferus</name>
    <dbReference type="NCBI Taxonomy" id="1737510"/>
    <lineage>
        <taxon>Eukaryota</taxon>
        <taxon>Viridiplantae</taxon>
        <taxon>Chlorophyta</taxon>
        <taxon>core chlorophytes</taxon>
        <taxon>Chlorophyceae</taxon>
        <taxon>CS clade</taxon>
        <taxon>Chlamydomonadales</taxon>
        <taxon>Volvocaceae</taxon>
        <taxon>Volvox</taxon>
    </lineage>
</organism>
<reference evidence="2" key="1">
    <citation type="journal article" date="2021" name="Proc. Natl. Acad. Sci. U.S.A.">
        <title>Three genomes in the algal genus Volvox reveal the fate of a haploid sex-determining region after a transition to homothallism.</title>
        <authorList>
            <person name="Yamamoto K."/>
            <person name="Hamaji T."/>
            <person name="Kawai-Toyooka H."/>
            <person name="Matsuzaki R."/>
            <person name="Takahashi F."/>
            <person name="Nishimura Y."/>
            <person name="Kawachi M."/>
            <person name="Noguchi H."/>
            <person name="Minakuchi Y."/>
            <person name="Umen J.G."/>
            <person name="Toyoda A."/>
            <person name="Nozaki H."/>
        </authorList>
    </citation>
    <scope>NUCLEOTIDE SEQUENCE</scope>
    <source>
        <strain evidence="2">NIES-3785</strain>
    </source>
</reference>
<gene>
    <name evidence="2" type="ORF">Vretimale_12757</name>
</gene>
<feature type="region of interest" description="Disordered" evidence="1">
    <location>
        <begin position="317"/>
        <end position="339"/>
    </location>
</feature>
<accession>A0A8J4GJY8</accession>
<feature type="compositionally biased region" description="Acidic residues" evidence="1">
    <location>
        <begin position="98"/>
        <end position="107"/>
    </location>
</feature>
<feature type="region of interest" description="Disordered" evidence="1">
    <location>
        <begin position="157"/>
        <end position="304"/>
    </location>
</feature>